<keyword evidence="3" id="KW-1185">Reference proteome</keyword>
<protein>
    <submittedName>
        <fullName evidence="2">Uncharacterized protein</fullName>
    </submittedName>
</protein>
<dbReference type="VEuPathDB" id="MicrosporidiaDB:NEDG_02094"/>
<feature type="chain" id="PRO_5008060467" evidence="1">
    <location>
        <begin position="23"/>
        <end position="254"/>
    </location>
</feature>
<comment type="caution">
    <text evidence="2">The sequence shown here is derived from an EMBL/GenBank/DDBJ whole genome shotgun (WGS) entry which is preliminary data.</text>
</comment>
<proteinExistence type="predicted"/>
<name>A0A177EJN7_9MICR</name>
<keyword evidence="1" id="KW-0732">Signal</keyword>
<dbReference type="EMBL" id="LTDL01000011">
    <property type="protein sequence ID" value="OAG32175.1"/>
    <property type="molecule type" value="Genomic_DNA"/>
</dbReference>
<dbReference type="AlphaFoldDB" id="A0A177EJN7"/>
<organism evidence="2 3">
    <name type="scientific">Nematocida displodere</name>
    <dbReference type="NCBI Taxonomy" id="1805483"/>
    <lineage>
        <taxon>Eukaryota</taxon>
        <taxon>Fungi</taxon>
        <taxon>Fungi incertae sedis</taxon>
        <taxon>Microsporidia</taxon>
        <taxon>Nematocida</taxon>
    </lineage>
</organism>
<accession>A0A177EJN7</accession>
<evidence type="ECO:0000256" key="1">
    <source>
        <dbReference type="SAM" id="SignalP"/>
    </source>
</evidence>
<dbReference type="GeneID" id="93648444"/>
<evidence type="ECO:0000313" key="2">
    <source>
        <dbReference type="EMBL" id="OAG32175.1"/>
    </source>
</evidence>
<feature type="signal peptide" evidence="1">
    <location>
        <begin position="1"/>
        <end position="22"/>
    </location>
</feature>
<evidence type="ECO:0000313" key="3">
    <source>
        <dbReference type="Proteomes" id="UP000185944"/>
    </source>
</evidence>
<reference evidence="2 3" key="1">
    <citation type="submission" date="2016-02" db="EMBL/GenBank/DDBJ databases">
        <title>Discovery of a natural microsporidian pathogen with a broad tissue tropism in Caenorhabditis elegans.</title>
        <authorList>
            <person name="Luallen R.J."/>
            <person name="Reinke A.W."/>
            <person name="Tong L."/>
            <person name="Botts M.R."/>
            <person name="Felix M.-A."/>
            <person name="Troemel E.R."/>
        </authorList>
    </citation>
    <scope>NUCLEOTIDE SEQUENCE [LARGE SCALE GENOMIC DNA]</scope>
    <source>
        <strain evidence="2 3">JUm2807</strain>
    </source>
</reference>
<dbReference type="Proteomes" id="UP000185944">
    <property type="component" value="Unassembled WGS sequence"/>
</dbReference>
<gene>
    <name evidence="2" type="ORF">NEDG_02094</name>
</gene>
<dbReference type="RefSeq" id="XP_067545668.1">
    <property type="nucleotide sequence ID" value="XM_067689512.1"/>
</dbReference>
<dbReference type="OrthoDB" id="2187363at2759"/>
<sequence length="254" mass="28103">MILSKKAVAITTLLCLGSMVRGIGIMLEKVYDATESGYLYSYGAQKFLGADASPYVETIGEKNKALKLKLKYVHTGKGVFAIFMSDRPEDQRKCSRPYKTRSGNTPDCFYQCPTLAIKDRIGKTDNILKLQKFKNSSDFKFLITIPVLKGKRFFKIYHKENCLAAHESGSIWLERCDYSTPEKQKKQLFQWHGESLFQDGVEPTFELNPNSNPAHPHHAAKTPDLAILSALQTGSVDIDVAGMAAGAALGAVSS</sequence>